<keyword evidence="1" id="KW-1133">Transmembrane helix</keyword>
<evidence type="ECO:0000256" key="1">
    <source>
        <dbReference type="SAM" id="Phobius"/>
    </source>
</evidence>
<dbReference type="AlphaFoldDB" id="A0AAN9K004"/>
<evidence type="ECO:0000313" key="2">
    <source>
        <dbReference type="EMBL" id="KAK7308460.1"/>
    </source>
</evidence>
<feature type="transmembrane region" description="Helical" evidence="1">
    <location>
        <begin position="63"/>
        <end position="88"/>
    </location>
</feature>
<sequence length="100" mass="10606">MYSNIGLRKLKVNIVCDGDILARVAPVCGGAGSILGVEYAGGTNYAHKAIGVSKPDCAGWGDLFLILILGLNIMVCFALDVSCVPYFIAEEVVESQRITQ</sequence>
<protein>
    <submittedName>
        <fullName evidence="2">Uncharacterized protein</fullName>
    </submittedName>
</protein>
<keyword evidence="1" id="KW-0812">Transmembrane</keyword>
<proteinExistence type="predicted"/>
<organism evidence="2 3">
    <name type="scientific">Canavalia gladiata</name>
    <name type="common">Sword bean</name>
    <name type="synonym">Dolichos gladiatus</name>
    <dbReference type="NCBI Taxonomy" id="3824"/>
    <lineage>
        <taxon>Eukaryota</taxon>
        <taxon>Viridiplantae</taxon>
        <taxon>Streptophyta</taxon>
        <taxon>Embryophyta</taxon>
        <taxon>Tracheophyta</taxon>
        <taxon>Spermatophyta</taxon>
        <taxon>Magnoliopsida</taxon>
        <taxon>eudicotyledons</taxon>
        <taxon>Gunneridae</taxon>
        <taxon>Pentapetalae</taxon>
        <taxon>rosids</taxon>
        <taxon>fabids</taxon>
        <taxon>Fabales</taxon>
        <taxon>Fabaceae</taxon>
        <taxon>Papilionoideae</taxon>
        <taxon>50 kb inversion clade</taxon>
        <taxon>NPAAA clade</taxon>
        <taxon>indigoferoid/millettioid clade</taxon>
        <taxon>Phaseoleae</taxon>
        <taxon>Canavalia</taxon>
    </lineage>
</organism>
<comment type="caution">
    <text evidence="2">The sequence shown here is derived from an EMBL/GenBank/DDBJ whole genome shotgun (WGS) entry which is preliminary data.</text>
</comment>
<reference evidence="2 3" key="1">
    <citation type="submission" date="2024-01" db="EMBL/GenBank/DDBJ databases">
        <title>The genomes of 5 underutilized Papilionoideae crops provide insights into root nodulation and disease resistanc.</title>
        <authorList>
            <person name="Jiang F."/>
        </authorList>
    </citation>
    <scope>NUCLEOTIDE SEQUENCE [LARGE SCALE GENOMIC DNA]</scope>
    <source>
        <strain evidence="2">LVBAO_FW01</strain>
        <tissue evidence="2">Leaves</tissue>
    </source>
</reference>
<name>A0AAN9K004_CANGL</name>
<accession>A0AAN9K004</accession>
<keyword evidence="1" id="KW-0472">Membrane</keyword>
<evidence type="ECO:0000313" key="3">
    <source>
        <dbReference type="Proteomes" id="UP001367508"/>
    </source>
</evidence>
<gene>
    <name evidence="2" type="ORF">VNO77_42066</name>
</gene>
<dbReference type="Proteomes" id="UP001367508">
    <property type="component" value="Unassembled WGS sequence"/>
</dbReference>
<dbReference type="EMBL" id="JAYMYQ010000010">
    <property type="protein sequence ID" value="KAK7308460.1"/>
    <property type="molecule type" value="Genomic_DNA"/>
</dbReference>
<keyword evidence="3" id="KW-1185">Reference proteome</keyword>